<dbReference type="Gramene" id="Jr07_23380_p1">
    <property type="protein sequence ID" value="cds.Jr07_23380_p1"/>
    <property type="gene ID" value="Jr07_23380"/>
</dbReference>
<dbReference type="GO" id="GO:0046872">
    <property type="term" value="F:metal ion binding"/>
    <property type="evidence" value="ECO:0007669"/>
    <property type="project" value="UniProtKB-KW"/>
</dbReference>
<keyword evidence="3" id="KW-0479">Metal-binding</keyword>
<dbReference type="Pfam" id="PF03055">
    <property type="entry name" value="RPE65"/>
    <property type="match status" value="1"/>
</dbReference>
<gene>
    <name evidence="7" type="ORF">F2P56_015917</name>
</gene>
<keyword evidence="4" id="KW-0223">Dioxygenase</keyword>
<evidence type="ECO:0000256" key="1">
    <source>
        <dbReference type="ARBA" id="ARBA00001954"/>
    </source>
</evidence>
<organism evidence="7 8">
    <name type="scientific">Juglans regia</name>
    <name type="common">English walnut</name>
    <dbReference type="NCBI Taxonomy" id="51240"/>
    <lineage>
        <taxon>Eukaryota</taxon>
        <taxon>Viridiplantae</taxon>
        <taxon>Streptophyta</taxon>
        <taxon>Embryophyta</taxon>
        <taxon>Tracheophyta</taxon>
        <taxon>Spermatophyta</taxon>
        <taxon>Magnoliopsida</taxon>
        <taxon>eudicotyledons</taxon>
        <taxon>Gunneridae</taxon>
        <taxon>Pentapetalae</taxon>
        <taxon>rosids</taxon>
        <taxon>fabids</taxon>
        <taxon>Fagales</taxon>
        <taxon>Juglandaceae</taxon>
        <taxon>Juglans</taxon>
    </lineage>
</organism>
<name>A0A833XFR9_JUGRE</name>
<evidence type="ECO:0000313" key="8">
    <source>
        <dbReference type="Proteomes" id="UP000619265"/>
    </source>
</evidence>
<dbReference type="InterPro" id="IPR004294">
    <property type="entry name" value="Carotenoid_Oase"/>
</dbReference>
<dbReference type="InterPro" id="IPR029472">
    <property type="entry name" value="Copia-like_N"/>
</dbReference>
<dbReference type="EMBL" id="LIHL02000007">
    <property type="protein sequence ID" value="KAF5465956.1"/>
    <property type="molecule type" value="Genomic_DNA"/>
</dbReference>
<sequence>MRRTLNIKNKLGFIDGNISKPTDSSDPFFTPGERCNDMIIAWTQHSISFEQRSTIAHANTVANVWNDLRGRFSIQNAPHIFQLTKAISSLVQDVDYVSIYYNTLKSYWDELEIYEPMPLCTCGSQQEILSWSGTCLLENPNLDMVSGTIKENLENICNELYEMRFNMKTGLASQKKLSASAVDFPRVNESYTGRRQQYVYGTILDNITKVKGIIKFDLHAEPETGKTKLEVGGNVKGIYDLGPGSFGSEALFLSLACLALLLKKMMAT</sequence>
<dbReference type="PANTHER" id="PTHR37610">
    <property type="entry name" value="CCHC-TYPE DOMAIN-CONTAINING PROTEIN"/>
    <property type="match status" value="1"/>
</dbReference>
<accession>A0A833XFR9</accession>
<evidence type="ECO:0000256" key="2">
    <source>
        <dbReference type="ARBA" id="ARBA00006787"/>
    </source>
</evidence>
<evidence type="ECO:0000256" key="5">
    <source>
        <dbReference type="ARBA" id="ARBA00023004"/>
    </source>
</evidence>
<comment type="similarity">
    <text evidence="2">Belongs to the carotenoid oxygenase family.</text>
</comment>
<dbReference type="AlphaFoldDB" id="A0A833XFR9"/>
<evidence type="ECO:0000256" key="4">
    <source>
        <dbReference type="ARBA" id="ARBA00022964"/>
    </source>
</evidence>
<evidence type="ECO:0000313" key="7">
    <source>
        <dbReference type="EMBL" id="KAF5465956.1"/>
    </source>
</evidence>
<feature type="domain" description="Retrotransposon Copia-like N-terminal" evidence="6">
    <location>
        <begin position="1"/>
        <end position="22"/>
    </location>
</feature>
<evidence type="ECO:0000259" key="6">
    <source>
        <dbReference type="Pfam" id="PF14244"/>
    </source>
</evidence>
<keyword evidence="4" id="KW-0560">Oxidoreductase</keyword>
<reference evidence="7" key="1">
    <citation type="submission" date="2015-10" db="EMBL/GenBank/DDBJ databases">
        <authorList>
            <person name="Martinez-Garcia P.J."/>
            <person name="Crepeau M.W."/>
            <person name="Puiu D."/>
            <person name="Gonzalez-Ibeas D."/>
            <person name="Whalen J."/>
            <person name="Stevens K."/>
            <person name="Paul R."/>
            <person name="Butterfield T."/>
            <person name="Britton M."/>
            <person name="Reagan R."/>
            <person name="Chakraborty S."/>
            <person name="Walawage S.L."/>
            <person name="Vasquez-Gross H.A."/>
            <person name="Cardeno C."/>
            <person name="Famula R."/>
            <person name="Pratt K."/>
            <person name="Kuruganti S."/>
            <person name="Aradhya M.K."/>
            <person name="Leslie C.A."/>
            <person name="Dandekar A.M."/>
            <person name="Salzberg S.L."/>
            <person name="Wegrzyn J.L."/>
            <person name="Langley C.H."/>
            <person name="Neale D.B."/>
        </authorList>
    </citation>
    <scope>NUCLEOTIDE SEQUENCE</scope>
    <source>
        <tissue evidence="7">Leaves</tissue>
    </source>
</reference>
<dbReference type="Proteomes" id="UP000619265">
    <property type="component" value="Unassembled WGS sequence"/>
</dbReference>
<dbReference type="PANTHER" id="PTHR37610:SF100">
    <property type="entry name" value="COPIA-LIKE POLYPROTEIN_RETROTRANSPOSON"/>
    <property type="match status" value="1"/>
</dbReference>
<proteinExistence type="inferred from homology"/>
<dbReference type="Pfam" id="PF14244">
    <property type="entry name" value="Retrotran_gag_3"/>
    <property type="match status" value="1"/>
</dbReference>
<comment type="caution">
    <text evidence="7">The sequence shown here is derived from an EMBL/GenBank/DDBJ whole genome shotgun (WGS) entry which is preliminary data.</text>
</comment>
<protein>
    <recommendedName>
        <fullName evidence="6">Retrotransposon Copia-like N-terminal domain-containing protein</fullName>
    </recommendedName>
</protein>
<keyword evidence="5" id="KW-0408">Iron</keyword>
<evidence type="ECO:0000256" key="3">
    <source>
        <dbReference type="ARBA" id="ARBA00022723"/>
    </source>
</evidence>
<reference evidence="7" key="2">
    <citation type="submission" date="2020-03" db="EMBL/GenBank/DDBJ databases">
        <title>Walnut 2.0.</title>
        <authorList>
            <person name="Marrano A."/>
            <person name="Britton M."/>
            <person name="Zimin A.V."/>
            <person name="Zaini P.A."/>
            <person name="Workman R."/>
            <person name="Puiu D."/>
            <person name="Bianco L."/>
            <person name="Allen B.J."/>
            <person name="Troggio M."/>
            <person name="Leslie C.A."/>
            <person name="Timp W."/>
            <person name="Dendekar A."/>
            <person name="Salzberg S.L."/>
            <person name="Neale D.B."/>
        </authorList>
    </citation>
    <scope>NUCLEOTIDE SEQUENCE</scope>
    <source>
        <tissue evidence="7">Leaves</tissue>
    </source>
</reference>
<dbReference type="GO" id="GO:0016702">
    <property type="term" value="F:oxidoreductase activity, acting on single donors with incorporation of molecular oxygen, incorporation of two atoms of oxygen"/>
    <property type="evidence" value="ECO:0007669"/>
    <property type="project" value="InterPro"/>
</dbReference>
<comment type="cofactor">
    <cofactor evidence="1">
        <name>Fe(2+)</name>
        <dbReference type="ChEBI" id="CHEBI:29033"/>
    </cofactor>
</comment>